<reference evidence="4" key="1">
    <citation type="submission" date="2016-12" db="EMBL/GenBank/DDBJ databases">
        <authorList>
            <person name="Rodrigo-Torres L."/>
            <person name="Arahal R.D."/>
            <person name="Lucena T."/>
        </authorList>
    </citation>
    <scope>NUCLEOTIDE SEQUENCE [LARGE SCALE GENOMIC DNA]</scope>
</reference>
<keyword evidence="3" id="KW-0830">Ubiquinone</keyword>
<sequence length="279" mass="32170">MYKQLIKINSKPAPFEFNTTSDLWTDPHRAKQMLAFHLDKESDIASRRHSKITATVSWMIDYFNLSSGMKICDFGCGPGLYTSELAKTGADVTGIDFSVSSLNYAREFALKENLSITYIEADYLHFESSEQFDLISLIYYDYCALGPEHRIRLLKKFNRFLKPGGKIILDVFSLHAFHQREPSSSYEKNQLNGFWSDSDYFGFLNVFKYDEEKIILDKHSIIEQNQMYTICNWIQYFSVESLTTELLEAGFRIEHLMDDISGKKYTGTTTDIAVIACKS</sequence>
<dbReference type="SUPFAM" id="SSF53335">
    <property type="entry name" value="S-adenosyl-L-methionine-dependent methyltransferases"/>
    <property type="match status" value="1"/>
</dbReference>
<dbReference type="Gene3D" id="3.40.50.150">
    <property type="entry name" value="Vaccinia Virus protein VP39"/>
    <property type="match status" value="1"/>
</dbReference>
<protein>
    <submittedName>
        <fullName evidence="3">Ubiquinone biosynthesis O-methyltransferase</fullName>
        <ecNumber evidence="3">2.1.1.222</ecNumber>
    </submittedName>
</protein>
<dbReference type="AlphaFoldDB" id="A0A1M7YTM8"/>
<name>A0A1M7YTM8_9VIBR</name>
<dbReference type="OrthoDB" id="9791837at2"/>
<organism evidence="3 4">
    <name type="scientific">Vibrio quintilis</name>
    <dbReference type="NCBI Taxonomy" id="1117707"/>
    <lineage>
        <taxon>Bacteria</taxon>
        <taxon>Pseudomonadati</taxon>
        <taxon>Pseudomonadota</taxon>
        <taxon>Gammaproteobacteria</taxon>
        <taxon>Vibrionales</taxon>
        <taxon>Vibrionaceae</taxon>
        <taxon>Vibrio</taxon>
    </lineage>
</organism>
<dbReference type="PANTHER" id="PTHR43861">
    <property type="entry name" value="TRANS-ACONITATE 2-METHYLTRANSFERASE-RELATED"/>
    <property type="match status" value="1"/>
</dbReference>
<keyword evidence="3" id="KW-0489">Methyltransferase</keyword>
<dbReference type="RefSeq" id="WP_073581519.1">
    <property type="nucleotide sequence ID" value="NZ_AP024897.1"/>
</dbReference>
<dbReference type="InterPro" id="IPR029063">
    <property type="entry name" value="SAM-dependent_MTases_sf"/>
</dbReference>
<dbReference type="EC" id="2.1.1.222" evidence="3"/>
<evidence type="ECO:0000259" key="2">
    <source>
        <dbReference type="Pfam" id="PF13649"/>
    </source>
</evidence>
<proteinExistence type="predicted"/>
<dbReference type="Pfam" id="PF13649">
    <property type="entry name" value="Methyltransf_25"/>
    <property type="match status" value="1"/>
</dbReference>
<keyword evidence="1 3" id="KW-0808">Transferase</keyword>
<dbReference type="GO" id="GO:0102208">
    <property type="term" value="F:2-polyprenyl-6-hydroxyphenol methylase activity"/>
    <property type="evidence" value="ECO:0007669"/>
    <property type="project" value="UniProtKB-EC"/>
</dbReference>
<evidence type="ECO:0000256" key="1">
    <source>
        <dbReference type="ARBA" id="ARBA00022679"/>
    </source>
</evidence>
<dbReference type="GO" id="GO:0032259">
    <property type="term" value="P:methylation"/>
    <property type="evidence" value="ECO:0007669"/>
    <property type="project" value="UniProtKB-KW"/>
</dbReference>
<dbReference type="EMBL" id="FRFG01000019">
    <property type="protein sequence ID" value="SHO56000.1"/>
    <property type="molecule type" value="Genomic_DNA"/>
</dbReference>
<accession>A0A1M7YTM8</accession>
<feature type="domain" description="Methyltransferase" evidence="2">
    <location>
        <begin position="71"/>
        <end position="165"/>
    </location>
</feature>
<keyword evidence="4" id="KW-1185">Reference proteome</keyword>
<dbReference type="STRING" id="1117707.VQ7734_01763"/>
<evidence type="ECO:0000313" key="3">
    <source>
        <dbReference type="EMBL" id="SHO56000.1"/>
    </source>
</evidence>
<dbReference type="CDD" id="cd02440">
    <property type="entry name" value="AdoMet_MTases"/>
    <property type="match status" value="1"/>
</dbReference>
<gene>
    <name evidence="3" type="primary">ubiG_1</name>
    <name evidence="3" type="ORF">VQ7734_01763</name>
</gene>
<evidence type="ECO:0000313" key="4">
    <source>
        <dbReference type="Proteomes" id="UP000184600"/>
    </source>
</evidence>
<dbReference type="Proteomes" id="UP000184600">
    <property type="component" value="Unassembled WGS sequence"/>
</dbReference>
<dbReference type="InterPro" id="IPR041698">
    <property type="entry name" value="Methyltransf_25"/>
</dbReference>